<dbReference type="OrthoDB" id="9810350at2"/>
<dbReference type="InterPro" id="IPR036019">
    <property type="entry name" value="MscL_channel"/>
</dbReference>
<evidence type="ECO:0000256" key="5">
    <source>
        <dbReference type="ARBA" id="ARBA00022989"/>
    </source>
</evidence>
<evidence type="ECO:0000256" key="3">
    <source>
        <dbReference type="ARBA" id="ARBA00022475"/>
    </source>
</evidence>
<evidence type="ECO:0000256" key="2">
    <source>
        <dbReference type="ARBA" id="ARBA00022448"/>
    </source>
</evidence>
<keyword evidence="7 9" id="KW-0472">Membrane</keyword>
<dbReference type="GO" id="GO:0008381">
    <property type="term" value="F:mechanosensitive monoatomic ion channel activity"/>
    <property type="evidence" value="ECO:0007669"/>
    <property type="project" value="UniProtKB-UniRule"/>
</dbReference>
<dbReference type="PANTHER" id="PTHR30266:SF2">
    <property type="entry name" value="LARGE-CONDUCTANCE MECHANOSENSITIVE CHANNEL"/>
    <property type="match status" value="1"/>
</dbReference>
<keyword evidence="3 9" id="KW-1003">Cell membrane</keyword>
<feature type="transmembrane region" description="Helical" evidence="9">
    <location>
        <begin position="69"/>
        <end position="90"/>
    </location>
</feature>
<name>A0A0W8I8R9_9MICO</name>
<feature type="transmembrane region" description="Helical" evidence="9">
    <location>
        <begin position="12"/>
        <end position="31"/>
    </location>
</feature>
<organism evidence="10 11">
    <name type="scientific">Serinicoccus chungangensis</name>
    <dbReference type="NCBI Taxonomy" id="767452"/>
    <lineage>
        <taxon>Bacteria</taxon>
        <taxon>Bacillati</taxon>
        <taxon>Actinomycetota</taxon>
        <taxon>Actinomycetes</taxon>
        <taxon>Micrococcales</taxon>
        <taxon>Ornithinimicrobiaceae</taxon>
        <taxon>Serinicoccus</taxon>
    </lineage>
</organism>
<dbReference type="SUPFAM" id="SSF81330">
    <property type="entry name" value="Gated mechanosensitive channel"/>
    <property type="match status" value="1"/>
</dbReference>
<keyword evidence="8 9" id="KW-0407">Ion channel</keyword>
<reference evidence="10 11" key="1">
    <citation type="submission" date="2015-12" db="EMBL/GenBank/DDBJ databases">
        <title>Serinicoccus chungangenesis strain CD08_5 genome sequencing and assembly.</title>
        <authorList>
            <person name="Chander A.M."/>
            <person name="Kaur G."/>
            <person name="Nair G.R."/>
            <person name="Dhawan D.K."/>
            <person name="Kochhar R.K."/>
            <person name="Mayilraj S."/>
            <person name="Bhadada S.K."/>
        </authorList>
    </citation>
    <scope>NUCLEOTIDE SEQUENCE [LARGE SCALE GENOMIC DNA]</scope>
    <source>
        <strain evidence="10 11">CD08_5</strain>
    </source>
</reference>
<protein>
    <recommendedName>
        <fullName evidence="9">Large-conductance mechanosensitive channel</fullName>
    </recommendedName>
</protein>
<keyword evidence="2 9" id="KW-0813">Transport</keyword>
<dbReference type="Proteomes" id="UP000054837">
    <property type="component" value="Unassembled WGS sequence"/>
</dbReference>
<dbReference type="InterPro" id="IPR037673">
    <property type="entry name" value="MSC/AndL"/>
</dbReference>
<evidence type="ECO:0000256" key="6">
    <source>
        <dbReference type="ARBA" id="ARBA00023065"/>
    </source>
</evidence>
<evidence type="ECO:0000256" key="1">
    <source>
        <dbReference type="ARBA" id="ARBA00004141"/>
    </source>
</evidence>
<evidence type="ECO:0000256" key="9">
    <source>
        <dbReference type="HAMAP-Rule" id="MF_00115"/>
    </source>
</evidence>
<comment type="subunit">
    <text evidence="9">Homopentamer.</text>
</comment>
<evidence type="ECO:0000313" key="11">
    <source>
        <dbReference type="Proteomes" id="UP000054837"/>
    </source>
</evidence>
<dbReference type="InterPro" id="IPR001185">
    <property type="entry name" value="MS_channel"/>
</dbReference>
<evidence type="ECO:0000256" key="7">
    <source>
        <dbReference type="ARBA" id="ARBA00023136"/>
    </source>
</evidence>
<accession>A0A0W8I8R9</accession>
<evidence type="ECO:0000256" key="4">
    <source>
        <dbReference type="ARBA" id="ARBA00022692"/>
    </source>
</evidence>
<comment type="function">
    <text evidence="9">Channel that opens in response to stretch forces in the membrane lipid bilayer. May participate in the regulation of osmotic pressure changes within the cell.</text>
</comment>
<comment type="caution">
    <text evidence="10">The sequence shown here is derived from an EMBL/GenBank/DDBJ whole genome shotgun (WGS) entry which is preliminary data.</text>
</comment>
<comment type="subcellular location">
    <subcellularLocation>
        <location evidence="9">Cell membrane</location>
        <topology evidence="9">Multi-pass membrane protein</topology>
    </subcellularLocation>
    <subcellularLocation>
        <location evidence="1">Membrane</location>
        <topology evidence="1">Multi-pass membrane protein</topology>
    </subcellularLocation>
</comment>
<keyword evidence="5 9" id="KW-1133">Transmembrane helix</keyword>
<evidence type="ECO:0000256" key="8">
    <source>
        <dbReference type="ARBA" id="ARBA00023303"/>
    </source>
</evidence>
<keyword evidence="6 9" id="KW-0406">Ion transport</keyword>
<keyword evidence="11" id="KW-1185">Reference proteome</keyword>
<dbReference type="Gene3D" id="1.10.1200.120">
    <property type="entry name" value="Large-conductance mechanosensitive channel, MscL, domain 1"/>
    <property type="match status" value="1"/>
</dbReference>
<dbReference type="STRING" id="767452.AVL62_05810"/>
<dbReference type="RefSeq" id="WP_058890909.1">
    <property type="nucleotide sequence ID" value="NZ_LQBL01000022.1"/>
</dbReference>
<gene>
    <name evidence="9" type="primary">mscL</name>
    <name evidence="10" type="ORF">AVL62_05810</name>
</gene>
<dbReference type="Pfam" id="PF01741">
    <property type="entry name" value="MscL"/>
    <property type="match status" value="1"/>
</dbReference>
<sequence length="135" mass="14327">MLSGFKDFILRGNVVELAVAVVVGSAFAAVVDTIVSSVITPLLNAVGGAEVGGLGFRIISGNDATYVDLAAIINAVIVFLLTAAVVYFVLVGPMNRVTERINRNKAVEEEVISEEVATLREIRDLLAQRRPDASL</sequence>
<keyword evidence="4 9" id="KW-0812">Transmembrane</keyword>
<dbReference type="EMBL" id="LQBL01000022">
    <property type="protein sequence ID" value="KUG55800.1"/>
    <property type="molecule type" value="Genomic_DNA"/>
</dbReference>
<dbReference type="GO" id="GO:0005886">
    <property type="term" value="C:plasma membrane"/>
    <property type="evidence" value="ECO:0007669"/>
    <property type="project" value="UniProtKB-SubCell"/>
</dbReference>
<dbReference type="PANTHER" id="PTHR30266">
    <property type="entry name" value="MECHANOSENSITIVE CHANNEL MSCL"/>
    <property type="match status" value="1"/>
</dbReference>
<dbReference type="NCBIfam" id="TIGR00220">
    <property type="entry name" value="mscL"/>
    <property type="match status" value="1"/>
</dbReference>
<dbReference type="AlphaFoldDB" id="A0A0W8I8R9"/>
<dbReference type="HAMAP" id="MF_00115">
    <property type="entry name" value="MscL"/>
    <property type="match status" value="1"/>
</dbReference>
<proteinExistence type="inferred from homology"/>
<evidence type="ECO:0000313" key="10">
    <source>
        <dbReference type="EMBL" id="KUG55800.1"/>
    </source>
</evidence>
<comment type="similarity">
    <text evidence="9">Belongs to the MscL family.</text>
</comment>